<keyword evidence="2" id="KW-1185">Reference proteome</keyword>
<name>A0A0L7QYG1_9HYME</name>
<sequence length="88" mass="9888">MMRMIKDRGLHILNGNKRGDEEGELTYVDKKGLSVIDYVLTNSKGWNRTEKLQIGDRMDSDHLPLTVGVMAEGAVDSEEGQLKKEVIN</sequence>
<dbReference type="Proteomes" id="UP000053825">
    <property type="component" value="Unassembled WGS sequence"/>
</dbReference>
<protein>
    <recommendedName>
        <fullName evidence="3">Endonuclease/exonuclease/phosphatase domain-containing protein</fullName>
    </recommendedName>
</protein>
<proteinExistence type="predicted"/>
<evidence type="ECO:0000313" key="1">
    <source>
        <dbReference type="EMBL" id="KOC63586.1"/>
    </source>
</evidence>
<reference evidence="1 2" key="1">
    <citation type="submission" date="2015-07" db="EMBL/GenBank/DDBJ databases">
        <title>The genome of Habropoda laboriosa.</title>
        <authorList>
            <person name="Pan H."/>
            <person name="Kapheim K."/>
        </authorList>
    </citation>
    <scope>NUCLEOTIDE SEQUENCE [LARGE SCALE GENOMIC DNA]</scope>
    <source>
        <strain evidence="1">0110345459</strain>
    </source>
</reference>
<dbReference type="Gene3D" id="3.60.10.10">
    <property type="entry name" value="Endonuclease/exonuclease/phosphatase"/>
    <property type="match status" value="1"/>
</dbReference>
<organism evidence="1 2">
    <name type="scientific">Habropoda laboriosa</name>
    <dbReference type="NCBI Taxonomy" id="597456"/>
    <lineage>
        <taxon>Eukaryota</taxon>
        <taxon>Metazoa</taxon>
        <taxon>Ecdysozoa</taxon>
        <taxon>Arthropoda</taxon>
        <taxon>Hexapoda</taxon>
        <taxon>Insecta</taxon>
        <taxon>Pterygota</taxon>
        <taxon>Neoptera</taxon>
        <taxon>Endopterygota</taxon>
        <taxon>Hymenoptera</taxon>
        <taxon>Apocrita</taxon>
        <taxon>Aculeata</taxon>
        <taxon>Apoidea</taxon>
        <taxon>Anthophila</taxon>
        <taxon>Apidae</taxon>
        <taxon>Habropoda</taxon>
    </lineage>
</organism>
<evidence type="ECO:0000313" key="2">
    <source>
        <dbReference type="Proteomes" id="UP000053825"/>
    </source>
</evidence>
<dbReference type="InterPro" id="IPR036691">
    <property type="entry name" value="Endo/exonu/phosph_ase_sf"/>
</dbReference>
<accession>A0A0L7QYG1</accession>
<evidence type="ECO:0008006" key="3">
    <source>
        <dbReference type="Google" id="ProtNLM"/>
    </source>
</evidence>
<gene>
    <name evidence="1" type="ORF">WH47_03088</name>
</gene>
<dbReference type="AlphaFoldDB" id="A0A0L7QYG1"/>
<dbReference type="EMBL" id="KQ414693">
    <property type="protein sequence ID" value="KOC63586.1"/>
    <property type="molecule type" value="Genomic_DNA"/>
</dbReference>
<dbReference type="SUPFAM" id="SSF56219">
    <property type="entry name" value="DNase I-like"/>
    <property type="match status" value="1"/>
</dbReference>